<comment type="domain">
    <text evidence="10">IleRS has two distinct active sites: one for aminoacylation and one for editing. The misactivated valine is translocated from the active site to the editing site, which sterically excludes the correctly activated isoleucine. The single editing site contains two valyl binding pockets, one specific for each substrate (Val-AMP or Val-tRNA(Ile)).</text>
</comment>
<evidence type="ECO:0000313" key="14">
    <source>
        <dbReference type="Proteomes" id="UP000078486"/>
    </source>
</evidence>
<keyword evidence="5 10" id="KW-0067">ATP-binding</keyword>
<dbReference type="GO" id="GO:0004822">
    <property type="term" value="F:isoleucine-tRNA ligase activity"/>
    <property type="evidence" value="ECO:0007669"/>
    <property type="project" value="UniProtKB-UniRule"/>
</dbReference>
<dbReference type="GO" id="GO:0006428">
    <property type="term" value="P:isoleucyl-tRNA aminoacylation"/>
    <property type="evidence" value="ECO:0007669"/>
    <property type="project" value="UniProtKB-UniRule"/>
</dbReference>
<evidence type="ECO:0000256" key="5">
    <source>
        <dbReference type="ARBA" id="ARBA00022840"/>
    </source>
</evidence>
<dbReference type="InterPro" id="IPR014729">
    <property type="entry name" value="Rossmann-like_a/b/a_fold"/>
</dbReference>
<dbReference type="InterPro" id="IPR002300">
    <property type="entry name" value="aa-tRNA-synth_Ia"/>
</dbReference>
<keyword evidence="10" id="KW-0862">Zinc</keyword>
<dbReference type="SUPFAM" id="SSF50677">
    <property type="entry name" value="ValRS/IleRS/LeuRS editing domain"/>
    <property type="match status" value="1"/>
</dbReference>
<keyword evidence="3 10" id="KW-0436">Ligase</keyword>
<feature type="binding site" evidence="10">
    <location>
        <position position="953"/>
    </location>
    <ligand>
        <name>Zn(2+)</name>
        <dbReference type="ChEBI" id="CHEBI:29105"/>
    </ligand>
</feature>
<dbReference type="AlphaFoldDB" id="A0A178IPW1"/>
<comment type="similarity">
    <text evidence="1 10">Belongs to the class-I aminoacyl-tRNA synthetase family. IleS type 1 subfamily.</text>
</comment>
<feature type="domain" description="Aminoacyl-tRNA synthetase class Ia" evidence="11">
    <location>
        <begin position="29"/>
        <end position="665"/>
    </location>
</feature>
<evidence type="ECO:0000259" key="12">
    <source>
        <dbReference type="Pfam" id="PF08264"/>
    </source>
</evidence>
<feature type="domain" description="Methionyl/Valyl/Leucyl/Isoleucyl-tRNA synthetase anticodon-binding" evidence="12">
    <location>
        <begin position="719"/>
        <end position="880"/>
    </location>
</feature>
<dbReference type="STRING" id="1184151.AW736_01490"/>
<dbReference type="EMBL" id="LRRQ01000015">
    <property type="protein sequence ID" value="OAM91741.1"/>
    <property type="molecule type" value="Genomic_DNA"/>
</dbReference>
<keyword evidence="7 10" id="KW-0030">Aminoacyl-tRNA synthetase</keyword>
<dbReference type="PROSITE" id="PS00178">
    <property type="entry name" value="AA_TRNA_LIGASE_I"/>
    <property type="match status" value="1"/>
</dbReference>
<feature type="binding site" evidence="10">
    <location>
        <position position="628"/>
    </location>
    <ligand>
        <name>ATP</name>
        <dbReference type="ChEBI" id="CHEBI:30616"/>
    </ligand>
</feature>
<evidence type="ECO:0000313" key="13">
    <source>
        <dbReference type="EMBL" id="OAM91741.1"/>
    </source>
</evidence>
<dbReference type="Pfam" id="PF00133">
    <property type="entry name" value="tRNA-synt_1"/>
    <property type="match status" value="1"/>
</dbReference>
<dbReference type="NCBIfam" id="TIGR00392">
    <property type="entry name" value="ileS"/>
    <property type="match status" value="1"/>
</dbReference>
<sequence>MATELKDTLLLPKTNFPMRANLVGREPARLAHWEKIDLYKLIQEKRASAPAFVLHDGPPFTNGDVHIGTALNKSLKDITLRYKTMRGFRTPYVPGWDCHGLPIEQKVTQRLRAENKQVSTAEMRALCDAFSEEWIATQKRQFKRLGVLADWKNEYKTKAPAFEADIVRTFAAFVEKGLVYRSKKPVYWSIPFETALAEAEIEYKDHVSPSIWVKFAVPAAEAEKFGLPSDKPLFVVIWTTTPWTIPANLAIAVHPEIEYVVADLGAERIIVAGPLLDATLAAAKVEPASVRILSRHKGAALENLAPRHPFIDRASPVVPADYVTTDSGTGCVHTAPGHGAEDYLTGLKYKLPIYCPVGDDGRYLDDGQIPADLVGLTTLETVEDLEKKRTSPANIAVLKKLDEAGALLAKARYAHSYPHCWRSKTPIIFRAVDQWFVALDQGGDASPRATALQAISGVQWVPSWGEARIRGAVESRPDWCISRQRSWGVPLICFYDEKKNAWLDAAVIRAVADKIATRGTNYWYDAAPAEILDGVALPAGWPAPAALACGRDTLDVWIDSGSSHAATLRRGQGATRWPADLYLEGSDQHRGWFQSSLWTGVIAHGAAPYKAVLTHGFIVGKDGKKISKSGQYEKPPTSDNYVNHYGADIVRLWVASQDFAQDITVSDLDKDLKDKGSILNIVAEIYRLFRNTFRYQLSNLFDFDAARDAVPLEKMDALDRWALHQTARLVRECTAAYDAYEYHRVYQLCSQFCAVTLSAVYHDILKDRLYTIGAAHPLRRSSQTAIHHIFRTLAKLLAPVLAFTADEAWAYHLSDTDFAPDGAAGGIHLENWPEPPASWTDDALDADFAALLKVRAQVTEAIEPHRAAGRIGKSLDAAVTITASGDTAALLARHHALLPELFIVSEVRLATGDDADSAALIAVQHCQELGHARCPRCWRWVPALQTTSHGDVCPRCADALASPPKT</sequence>
<dbReference type="SUPFAM" id="SSF47323">
    <property type="entry name" value="Anticodon-binding domain of a subclass of class I aminoacyl-tRNA synthetases"/>
    <property type="match status" value="1"/>
</dbReference>
<dbReference type="FunFam" id="3.40.50.620:FF:000092">
    <property type="entry name" value="Isoleucine--tRNA ligase"/>
    <property type="match status" value="1"/>
</dbReference>
<dbReference type="InterPro" id="IPR002301">
    <property type="entry name" value="Ile-tRNA-ligase"/>
</dbReference>
<dbReference type="PRINTS" id="PR00984">
    <property type="entry name" value="TRNASYNTHILE"/>
</dbReference>
<feature type="binding site" evidence="10">
    <location>
        <position position="956"/>
    </location>
    <ligand>
        <name>Zn(2+)</name>
        <dbReference type="ChEBI" id="CHEBI:29105"/>
    </ligand>
</feature>
<keyword evidence="10" id="KW-0479">Metal-binding</keyword>
<organism evidence="13 14">
    <name type="scientific">Termitidicoccus mucosus</name>
    <dbReference type="NCBI Taxonomy" id="1184151"/>
    <lineage>
        <taxon>Bacteria</taxon>
        <taxon>Pseudomonadati</taxon>
        <taxon>Verrucomicrobiota</taxon>
        <taxon>Opitutia</taxon>
        <taxon>Opitutales</taxon>
        <taxon>Opitutaceae</taxon>
        <taxon>Termitidicoccus</taxon>
    </lineage>
</organism>
<comment type="subunit">
    <text evidence="10">Monomer.</text>
</comment>
<feature type="binding site" evidence="10">
    <location>
        <position position="584"/>
    </location>
    <ligand>
        <name>L-isoleucyl-5'-AMP</name>
        <dbReference type="ChEBI" id="CHEBI:178002"/>
    </ligand>
</feature>
<dbReference type="GO" id="GO:0008270">
    <property type="term" value="F:zinc ion binding"/>
    <property type="evidence" value="ECO:0007669"/>
    <property type="project" value="UniProtKB-UniRule"/>
</dbReference>
<keyword evidence="4 10" id="KW-0547">Nucleotide-binding</keyword>
<proteinExistence type="inferred from homology"/>
<dbReference type="Pfam" id="PF08264">
    <property type="entry name" value="Anticodon_1"/>
    <property type="match status" value="1"/>
</dbReference>
<dbReference type="Proteomes" id="UP000078486">
    <property type="component" value="Unassembled WGS sequence"/>
</dbReference>
<evidence type="ECO:0000256" key="10">
    <source>
        <dbReference type="HAMAP-Rule" id="MF_02002"/>
    </source>
</evidence>
<evidence type="ECO:0000256" key="9">
    <source>
        <dbReference type="ARBA" id="ARBA00048359"/>
    </source>
</evidence>
<protein>
    <recommendedName>
        <fullName evidence="10">Isoleucine--tRNA ligase</fullName>
        <ecNumber evidence="10">6.1.1.5</ecNumber>
    </recommendedName>
    <alternativeName>
        <fullName evidence="10">Isoleucyl-tRNA synthetase</fullName>
        <shortName evidence="10">IleRS</shortName>
    </alternativeName>
</protein>
<dbReference type="InterPro" id="IPR023585">
    <property type="entry name" value="Ile-tRNA-ligase_type1"/>
</dbReference>
<dbReference type="InterPro" id="IPR033708">
    <property type="entry name" value="Anticodon_Ile_BEm"/>
</dbReference>
<dbReference type="OrthoDB" id="9810365at2"/>
<feature type="short sequence motif" description="'HIGH' region" evidence="10">
    <location>
        <begin position="59"/>
        <end position="69"/>
    </location>
</feature>
<dbReference type="GO" id="GO:0002161">
    <property type="term" value="F:aminoacyl-tRNA deacylase activity"/>
    <property type="evidence" value="ECO:0007669"/>
    <property type="project" value="InterPro"/>
</dbReference>
<dbReference type="CDD" id="cd07960">
    <property type="entry name" value="Anticodon_Ia_Ile_BEm"/>
    <property type="match status" value="1"/>
</dbReference>
<dbReference type="GO" id="GO:0000049">
    <property type="term" value="F:tRNA binding"/>
    <property type="evidence" value="ECO:0007669"/>
    <property type="project" value="InterPro"/>
</dbReference>
<feature type="binding site" evidence="10">
    <location>
        <position position="934"/>
    </location>
    <ligand>
        <name>Zn(2+)</name>
        <dbReference type="ChEBI" id="CHEBI:29105"/>
    </ligand>
</feature>
<comment type="subcellular location">
    <subcellularLocation>
        <location evidence="10">Cytoplasm</location>
    </subcellularLocation>
</comment>
<gene>
    <name evidence="10" type="primary">ileS</name>
    <name evidence="13" type="ORF">AW736_01490</name>
</gene>
<comment type="function">
    <text evidence="8 10">Catalyzes the attachment of isoleucine to tRNA(Ile). As IleRS can inadvertently accommodate and process structurally similar amino acids such as valine, to avoid such errors it has two additional distinct tRNA(Ile)-dependent editing activities. One activity is designated as 'pretransfer' editing and involves the hydrolysis of activated Val-AMP. The other activity is designated 'posttransfer' editing and involves deacylation of mischarged Val-tRNA(Ile).</text>
</comment>
<evidence type="ECO:0000256" key="2">
    <source>
        <dbReference type="ARBA" id="ARBA00022490"/>
    </source>
</evidence>
<evidence type="ECO:0000256" key="6">
    <source>
        <dbReference type="ARBA" id="ARBA00022917"/>
    </source>
</evidence>
<comment type="cofactor">
    <cofactor evidence="10">
        <name>Zn(2+)</name>
        <dbReference type="ChEBI" id="CHEBI:29105"/>
    </cofactor>
    <text evidence="10">Binds 1 zinc ion per subunit.</text>
</comment>
<evidence type="ECO:0000256" key="8">
    <source>
        <dbReference type="ARBA" id="ARBA00025217"/>
    </source>
</evidence>
<dbReference type="GO" id="GO:0005829">
    <property type="term" value="C:cytosol"/>
    <property type="evidence" value="ECO:0007669"/>
    <property type="project" value="TreeGrafter"/>
</dbReference>
<evidence type="ECO:0000259" key="11">
    <source>
        <dbReference type="Pfam" id="PF00133"/>
    </source>
</evidence>
<keyword evidence="2 10" id="KW-0963">Cytoplasm</keyword>
<feature type="short sequence motif" description="'KMSKS' region" evidence="10">
    <location>
        <begin position="625"/>
        <end position="629"/>
    </location>
</feature>
<dbReference type="InterPro" id="IPR009080">
    <property type="entry name" value="tRNAsynth_Ia_anticodon-bd"/>
</dbReference>
<name>A0A178IPW1_9BACT</name>
<dbReference type="Gene3D" id="3.40.50.620">
    <property type="entry name" value="HUPs"/>
    <property type="match status" value="2"/>
</dbReference>
<dbReference type="SUPFAM" id="SSF52374">
    <property type="entry name" value="Nucleotidylyl transferase"/>
    <property type="match status" value="1"/>
</dbReference>
<dbReference type="Gene3D" id="3.90.740.10">
    <property type="entry name" value="Valyl/Leucyl/Isoleucyl-tRNA synthetase, editing domain"/>
    <property type="match status" value="1"/>
</dbReference>
<dbReference type="PANTHER" id="PTHR42765:SF1">
    <property type="entry name" value="ISOLEUCINE--TRNA LIGASE, MITOCHONDRIAL"/>
    <property type="match status" value="1"/>
</dbReference>
<dbReference type="HAMAP" id="MF_02002">
    <property type="entry name" value="Ile_tRNA_synth_type1"/>
    <property type="match status" value="1"/>
</dbReference>
<dbReference type="Gene3D" id="1.10.730.20">
    <property type="match status" value="1"/>
</dbReference>
<dbReference type="Gene3D" id="1.10.10.830">
    <property type="entry name" value="Ile-tRNA synthetase CP2 domain-like"/>
    <property type="match status" value="1"/>
</dbReference>
<keyword evidence="6 10" id="KW-0648">Protein biosynthesis</keyword>
<keyword evidence="14" id="KW-1185">Reference proteome</keyword>
<evidence type="ECO:0000256" key="3">
    <source>
        <dbReference type="ARBA" id="ARBA00022598"/>
    </source>
</evidence>
<dbReference type="PANTHER" id="PTHR42765">
    <property type="entry name" value="SOLEUCYL-TRNA SYNTHETASE"/>
    <property type="match status" value="1"/>
</dbReference>
<feature type="binding site" evidence="10">
    <location>
        <position position="937"/>
    </location>
    <ligand>
        <name>Zn(2+)</name>
        <dbReference type="ChEBI" id="CHEBI:29105"/>
    </ligand>
</feature>
<accession>A0A178IPW1</accession>
<evidence type="ECO:0000256" key="4">
    <source>
        <dbReference type="ARBA" id="ARBA00022741"/>
    </source>
</evidence>
<dbReference type="InterPro" id="IPR050081">
    <property type="entry name" value="Ile-tRNA_ligase"/>
</dbReference>
<comment type="catalytic activity">
    <reaction evidence="9 10">
        <text>tRNA(Ile) + L-isoleucine + ATP = L-isoleucyl-tRNA(Ile) + AMP + diphosphate</text>
        <dbReference type="Rhea" id="RHEA:11060"/>
        <dbReference type="Rhea" id="RHEA-COMP:9666"/>
        <dbReference type="Rhea" id="RHEA-COMP:9695"/>
        <dbReference type="ChEBI" id="CHEBI:30616"/>
        <dbReference type="ChEBI" id="CHEBI:33019"/>
        <dbReference type="ChEBI" id="CHEBI:58045"/>
        <dbReference type="ChEBI" id="CHEBI:78442"/>
        <dbReference type="ChEBI" id="CHEBI:78528"/>
        <dbReference type="ChEBI" id="CHEBI:456215"/>
        <dbReference type="EC" id="6.1.1.5"/>
    </reaction>
</comment>
<evidence type="ECO:0000256" key="1">
    <source>
        <dbReference type="ARBA" id="ARBA00006887"/>
    </source>
</evidence>
<dbReference type="InterPro" id="IPR009008">
    <property type="entry name" value="Val/Leu/Ile-tRNA-synth_edit"/>
</dbReference>
<comment type="caution">
    <text evidence="13">The sequence shown here is derived from an EMBL/GenBank/DDBJ whole genome shotgun (WGS) entry which is preliminary data.</text>
</comment>
<reference evidence="13 14" key="1">
    <citation type="submission" date="2016-01" db="EMBL/GenBank/DDBJ databases">
        <title>High potential of lignocellulose degradation of a new Verrucomicrobia species.</title>
        <authorList>
            <person name="Wang Y."/>
            <person name="Shi Y."/>
            <person name="Qiu Z."/>
            <person name="Liu S."/>
            <person name="Yang H."/>
        </authorList>
    </citation>
    <scope>NUCLEOTIDE SEQUENCE [LARGE SCALE GENOMIC DNA]</scope>
    <source>
        <strain evidence="13 14">TSB47</strain>
    </source>
</reference>
<dbReference type="InterPro" id="IPR001412">
    <property type="entry name" value="aa-tRNA-synth_I_CS"/>
</dbReference>
<dbReference type="EC" id="6.1.1.5" evidence="10"/>
<evidence type="ECO:0000256" key="7">
    <source>
        <dbReference type="ARBA" id="ARBA00023146"/>
    </source>
</evidence>
<dbReference type="InterPro" id="IPR013155">
    <property type="entry name" value="M/V/L/I-tRNA-synth_anticd-bd"/>
</dbReference>
<dbReference type="GO" id="GO:0005524">
    <property type="term" value="F:ATP binding"/>
    <property type="evidence" value="ECO:0007669"/>
    <property type="project" value="UniProtKB-UniRule"/>
</dbReference>